<dbReference type="PANTHER" id="PTHR48228">
    <property type="entry name" value="SUCCINYL-COA--D-CITRAMALATE COA-TRANSFERASE"/>
    <property type="match status" value="1"/>
</dbReference>
<dbReference type="AlphaFoldDB" id="A0A0J0XUG3"/>
<dbReference type="Pfam" id="PF02515">
    <property type="entry name" value="CoA_transf_3"/>
    <property type="match status" value="1"/>
</dbReference>
<sequence>ISTMALRGVRVLEFQGIGPAPFATMVLADYGAKVVRIDRKPGPSGDVTSRGKSSVVVDVKNPAGKAAIRSMIKQADVLIDPYRPGVMEKLGFGPAECAQLNPRLIFARMVGFSPTSPYGKMAGHDINYVAVSGVLDMIRSKTGEPTPPMNILGDFAGGGIMLVQGILLALLERASSGKGQVVKTDMVNGARYISSFPLLFAHPSNTNSTLGWHQPPGQNTLDGGCPYYNVYKCRDGGYMTVGCLEPQFFAEFSRLIRPFLQGDDEIAALDPRNQTNQALWGKMRLALTRVFLTNDRDEWARVFHGTDACSLPVLTKLEVTQNELGGAKYAQPVPEGSMLPPAPHPILERTPANPPPAYT</sequence>
<gene>
    <name evidence="3" type="ORF">CC85DRAFT_232768</name>
</gene>
<dbReference type="STRING" id="879819.A0A0J0XUG3"/>
<dbReference type="Gene3D" id="3.40.50.10540">
    <property type="entry name" value="Crotonobetainyl-coa:carnitine coa-transferase, domain 1"/>
    <property type="match status" value="1"/>
</dbReference>
<feature type="non-terminal residue" evidence="3">
    <location>
        <position position="359"/>
    </location>
</feature>
<evidence type="ECO:0000256" key="2">
    <source>
        <dbReference type="SAM" id="MobiDB-lite"/>
    </source>
</evidence>
<dbReference type="PANTHER" id="PTHR48228:SF5">
    <property type="entry name" value="ALPHA-METHYLACYL-COA RACEMASE"/>
    <property type="match status" value="1"/>
</dbReference>
<keyword evidence="4" id="KW-1185">Reference proteome</keyword>
<dbReference type="GO" id="GO:0016740">
    <property type="term" value="F:transferase activity"/>
    <property type="evidence" value="ECO:0007669"/>
    <property type="project" value="UniProtKB-KW"/>
</dbReference>
<evidence type="ECO:0000256" key="1">
    <source>
        <dbReference type="ARBA" id="ARBA00008383"/>
    </source>
</evidence>
<evidence type="ECO:0000313" key="3">
    <source>
        <dbReference type="EMBL" id="KLT44723.1"/>
    </source>
</evidence>
<dbReference type="EMBL" id="KQ087185">
    <property type="protein sequence ID" value="KLT44723.1"/>
    <property type="molecule type" value="Genomic_DNA"/>
</dbReference>
<dbReference type="GeneID" id="28980665"/>
<accession>A0A0J0XUG3</accession>
<dbReference type="SUPFAM" id="SSF89796">
    <property type="entry name" value="CoA-transferase family III (CaiB/BaiF)"/>
    <property type="match status" value="1"/>
</dbReference>
<dbReference type="InterPro" id="IPR023606">
    <property type="entry name" value="CoA-Trfase_III_dom_1_sf"/>
</dbReference>
<dbReference type="OrthoDB" id="16747at2759"/>
<protein>
    <submittedName>
        <fullName evidence="3">CoA-transferase family III</fullName>
    </submittedName>
</protein>
<proteinExistence type="inferred from homology"/>
<dbReference type="InterPro" id="IPR044855">
    <property type="entry name" value="CoA-Trfase_III_dom3_sf"/>
</dbReference>
<dbReference type="InterPro" id="IPR050509">
    <property type="entry name" value="CoA-transferase_III"/>
</dbReference>
<organism evidence="3 4">
    <name type="scientific">Cutaneotrichosporon oleaginosum</name>
    <dbReference type="NCBI Taxonomy" id="879819"/>
    <lineage>
        <taxon>Eukaryota</taxon>
        <taxon>Fungi</taxon>
        <taxon>Dikarya</taxon>
        <taxon>Basidiomycota</taxon>
        <taxon>Agaricomycotina</taxon>
        <taxon>Tremellomycetes</taxon>
        <taxon>Trichosporonales</taxon>
        <taxon>Trichosporonaceae</taxon>
        <taxon>Cutaneotrichosporon</taxon>
    </lineage>
</organism>
<comment type="similarity">
    <text evidence="1">Belongs to the CoA-transferase III family.</text>
</comment>
<feature type="non-terminal residue" evidence="3">
    <location>
        <position position="1"/>
    </location>
</feature>
<feature type="region of interest" description="Disordered" evidence="2">
    <location>
        <begin position="328"/>
        <end position="359"/>
    </location>
</feature>
<dbReference type="InterPro" id="IPR003673">
    <property type="entry name" value="CoA-Trfase_fam_III"/>
</dbReference>
<name>A0A0J0XUG3_9TREE</name>
<evidence type="ECO:0000313" key="4">
    <source>
        <dbReference type="Proteomes" id="UP000053611"/>
    </source>
</evidence>
<keyword evidence="3" id="KW-0808">Transferase</keyword>
<dbReference type="Gene3D" id="3.30.1540.10">
    <property type="entry name" value="formyl-coa transferase, domain 3"/>
    <property type="match status" value="1"/>
</dbReference>
<reference evidence="3 4" key="1">
    <citation type="submission" date="2015-03" db="EMBL/GenBank/DDBJ databases">
        <title>Genomics and transcriptomics of the oil-accumulating basidiomycete yeast T. oleaginosus allow insights into substrate utilization and the diverse evolutionary trajectories of mating systems in fungi.</title>
        <authorList>
            <consortium name="DOE Joint Genome Institute"/>
            <person name="Kourist R."/>
            <person name="Kracht O."/>
            <person name="Bracharz F."/>
            <person name="Lipzen A."/>
            <person name="Nolan M."/>
            <person name="Ohm R."/>
            <person name="Grigoriev I."/>
            <person name="Sun S."/>
            <person name="Heitman J."/>
            <person name="Bruck T."/>
            <person name="Nowrousian M."/>
        </authorList>
    </citation>
    <scope>NUCLEOTIDE SEQUENCE [LARGE SCALE GENOMIC DNA]</scope>
    <source>
        <strain evidence="3 4">IBC0246</strain>
    </source>
</reference>
<dbReference type="Proteomes" id="UP000053611">
    <property type="component" value="Unassembled WGS sequence"/>
</dbReference>